<feature type="region of interest" description="Disordered" evidence="1">
    <location>
        <begin position="173"/>
        <end position="195"/>
    </location>
</feature>
<dbReference type="PANTHER" id="PTHR46704">
    <property type="entry name" value="CXC DOMAIN-CONTAINING PROTEIN-RELATED"/>
    <property type="match status" value="1"/>
</dbReference>
<protein>
    <submittedName>
        <fullName evidence="2">Uncharacterized protein</fullName>
    </submittedName>
</protein>
<comment type="caution">
    <text evidence="2">The sequence shown here is derived from an EMBL/GenBank/DDBJ whole genome shotgun (WGS) entry which is preliminary data.</text>
</comment>
<evidence type="ECO:0000256" key="1">
    <source>
        <dbReference type="SAM" id="MobiDB-lite"/>
    </source>
</evidence>
<gene>
    <name evidence="2" type="ORF">AAFF_G00431170</name>
</gene>
<dbReference type="PANTHER" id="PTHR46704:SF1">
    <property type="entry name" value="TELOMERE LENGTH REGULATION PROTEIN TEL2 HOMOLOG"/>
    <property type="match status" value="1"/>
</dbReference>
<reference evidence="2" key="1">
    <citation type="journal article" date="2023" name="Science">
        <title>Genome structures resolve the early diversification of teleost fishes.</title>
        <authorList>
            <person name="Parey E."/>
            <person name="Louis A."/>
            <person name="Montfort J."/>
            <person name="Bouchez O."/>
            <person name="Roques C."/>
            <person name="Iampietro C."/>
            <person name="Lluch J."/>
            <person name="Castinel A."/>
            <person name="Donnadieu C."/>
            <person name="Desvignes T."/>
            <person name="Floi Bucao C."/>
            <person name="Jouanno E."/>
            <person name="Wen M."/>
            <person name="Mejri S."/>
            <person name="Dirks R."/>
            <person name="Jansen H."/>
            <person name="Henkel C."/>
            <person name="Chen W.J."/>
            <person name="Zahm M."/>
            <person name="Cabau C."/>
            <person name="Klopp C."/>
            <person name="Thompson A.W."/>
            <person name="Robinson-Rechavi M."/>
            <person name="Braasch I."/>
            <person name="Lecointre G."/>
            <person name="Bobe J."/>
            <person name="Postlethwait J.H."/>
            <person name="Berthelot C."/>
            <person name="Roest Crollius H."/>
            <person name="Guiguen Y."/>
        </authorList>
    </citation>
    <scope>NUCLEOTIDE SEQUENCE</scope>
    <source>
        <strain evidence="2">NC1722</strain>
    </source>
</reference>
<proteinExistence type="predicted"/>
<keyword evidence="3" id="KW-1185">Reference proteome</keyword>
<sequence>MFGLSLVNQGTLIGVQQQLLWNVSAVPYHTNSMDSSPIAITQPCPYYFASSQLASSGEGIQWCYVSERINGEISLWAPVKKENNKMFMSGNKKSTVKIRDKTVDLKETKDLYGRLLILARSNRHIDQKHAVGNYEFTQTPRALFAPNGDILPCTDKSKLIHLLEKLVKEVTADQDQPQAAGEAPMDIETLGSSQDGHGSRKIALVDGMVVVQKLTKKPATVVTVKDLSEWFYGRLMSLTRDYDEVVLVFDTYKPDSLKRITREKRRQGKDPIQYQIRDDTNIKNIPMSRLLSHDQTKADLMEYLASKTVEYSKDSPKLVIASAAGHTESNSQLHFEGNNHEEADTLLIHHAVLASRRNPSDAQLVFFSPDTDVLHMAESDKLPPTLGALKQHVLRAHIQARVWGQADIAQQEFLDPLQNGYYKDKDGQLKPVTTEFLPAPEAIIEMLRGATIFTKLDLRNAYNLVRI</sequence>
<evidence type="ECO:0000313" key="2">
    <source>
        <dbReference type="EMBL" id="KAJ8398040.1"/>
    </source>
</evidence>
<dbReference type="Proteomes" id="UP001221898">
    <property type="component" value="Unassembled WGS sequence"/>
</dbReference>
<dbReference type="EMBL" id="JAINUG010000093">
    <property type="protein sequence ID" value="KAJ8398040.1"/>
    <property type="molecule type" value="Genomic_DNA"/>
</dbReference>
<name>A0AAD7WIM2_9TELE</name>
<organism evidence="2 3">
    <name type="scientific">Aldrovandia affinis</name>
    <dbReference type="NCBI Taxonomy" id="143900"/>
    <lineage>
        <taxon>Eukaryota</taxon>
        <taxon>Metazoa</taxon>
        <taxon>Chordata</taxon>
        <taxon>Craniata</taxon>
        <taxon>Vertebrata</taxon>
        <taxon>Euteleostomi</taxon>
        <taxon>Actinopterygii</taxon>
        <taxon>Neopterygii</taxon>
        <taxon>Teleostei</taxon>
        <taxon>Notacanthiformes</taxon>
        <taxon>Halosauridae</taxon>
        <taxon>Aldrovandia</taxon>
    </lineage>
</organism>
<evidence type="ECO:0000313" key="3">
    <source>
        <dbReference type="Proteomes" id="UP001221898"/>
    </source>
</evidence>
<accession>A0AAD7WIM2</accession>
<dbReference type="AlphaFoldDB" id="A0AAD7WIM2"/>